<evidence type="ECO:0000256" key="1">
    <source>
        <dbReference type="ARBA" id="ARBA00004651"/>
    </source>
</evidence>
<feature type="transmembrane region" description="Helical" evidence="6">
    <location>
        <begin position="238"/>
        <end position="262"/>
    </location>
</feature>
<dbReference type="OrthoDB" id="9781030at2"/>
<dbReference type="AlphaFoldDB" id="A0A437MDM4"/>
<evidence type="ECO:0000256" key="2">
    <source>
        <dbReference type="ARBA" id="ARBA00022475"/>
    </source>
</evidence>
<dbReference type="GO" id="GO:0005886">
    <property type="term" value="C:plasma membrane"/>
    <property type="evidence" value="ECO:0007669"/>
    <property type="project" value="UniProtKB-SubCell"/>
</dbReference>
<organism evidence="7 8">
    <name type="scientific">Rhodovarius crocodyli</name>
    <dbReference type="NCBI Taxonomy" id="1979269"/>
    <lineage>
        <taxon>Bacteria</taxon>
        <taxon>Pseudomonadati</taxon>
        <taxon>Pseudomonadota</taxon>
        <taxon>Alphaproteobacteria</taxon>
        <taxon>Acetobacterales</taxon>
        <taxon>Roseomonadaceae</taxon>
        <taxon>Rhodovarius</taxon>
    </lineage>
</organism>
<accession>A0A437MDM4</accession>
<comment type="subcellular location">
    <subcellularLocation>
        <location evidence="1">Cell membrane</location>
        <topology evidence="1">Multi-pass membrane protein</topology>
    </subcellularLocation>
</comment>
<feature type="transmembrane region" description="Helical" evidence="6">
    <location>
        <begin position="268"/>
        <end position="296"/>
    </location>
</feature>
<dbReference type="NCBIfam" id="TIGR00765">
    <property type="entry name" value="yihY_not_rbn"/>
    <property type="match status" value="1"/>
</dbReference>
<evidence type="ECO:0000256" key="4">
    <source>
        <dbReference type="ARBA" id="ARBA00022989"/>
    </source>
</evidence>
<keyword evidence="2" id="KW-1003">Cell membrane</keyword>
<gene>
    <name evidence="7" type="ORF">EOD42_15995</name>
</gene>
<keyword evidence="5 6" id="KW-0472">Membrane</keyword>
<reference evidence="7 8" key="1">
    <citation type="submission" date="2019-01" db="EMBL/GenBank/DDBJ databases">
        <authorList>
            <person name="Chen W.-M."/>
        </authorList>
    </citation>
    <scope>NUCLEOTIDE SEQUENCE [LARGE SCALE GENOMIC DNA]</scope>
    <source>
        <strain evidence="7 8">CCP-6</strain>
    </source>
</reference>
<dbReference type="Proteomes" id="UP000282957">
    <property type="component" value="Unassembled WGS sequence"/>
</dbReference>
<protein>
    <submittedName>
        <fullName evidence="7">YihY/virulence factor BrkB family protein</fullName>
    </submittedName>
</protein>
<name>A0A437MDM4_9PROT</name>
<feature type="transmembrane region" description="Helical" evidence="6">
    <location>
        <begin position="123"/>
        <end position="147"/>
    </location>
</feature>
<feature type="transmembrane region" description="Helical" evidence="6">
    <location>
        <begin position="159"/>
        <end position="186"/>
    </location>
</feature>
<sequence length="309" mass="33368">MDQRARCRGRYNAKKYREKEKVMAEDTATAAPEPAPVAVWLQAWNVATSDQISLVAAGCAFYAMLAIFPALSLAISIYGIGFDLNTIEPQLAVLQRLLPESSFQLIAGRVRELVLTPREDLKLSAVIGGAIALWSASAGVRALLGALNMAHGQTEGRGVLAFYLTAFMLTLGAVLAVVVGLGLLVALPTGLHMIGLTIGESLLLRLSSLSLLLVAVLIAISMLYRFGPNRPPRYWRVFSAGAVSATLLWLVASAAFSFYVTYFANYSAMYGALGAVVALMTWMYVSVYVILLGAELNAAIERYRRRARA</sequence>
<keyword evidence="3 6" id="KW-0812">Transmembrane</keyword>
<keyword evidence="4 6" id="KW-1133">Transmembrane helix</keyword>
<dbReference type="PANTHER" id="PTHR30213:SF0">
    <property type="entry name" value="UPF0761 MEMBRANE PROTEIN YIHY"/>
    <property type="match status" value="1"/>
</dbReference>
<dbReference type="PANTHER" id="PTHR30213">
    <property type="entry name" value="INNER MEMBRANE PROTEIN YHJD"/>
    <property type="match status" value="1"/>
</dbReference>
<dbReference type="InterPro" id="IPR017039">
    <property type="entry name" value="Virul_fac_BrkB"/>
</dbReference>
<evidence type="ECO:0000313" key="7">
    <source>
        <dbReference type="EMBL" id="RVT95696.1"/>
    </source>
</evidence>
<comment type="caution">
    <text evidence="7">The sequence shown here is derived from an EMBL/GenBank/DDBJ whole genome shotgun (WGS) entry which is preliminary data.</text>
</comment>
<evidence type="ECO:0000256" key="3">
    <source>
        <dbReference type="ARBA" id="ARBA00022692"/>
    </source>
</evidence>
<keyword evidence="8" id="KW-1185">Reference proteome</keyword>
<dbReference type="EMBL" id="SACL01000005">
    <property type="protein sequence ID" value="RVT95696.1"/>
    <property type="molecule type" value="Genomic_DNA"/>
</dbReference>
<proteinExistence type="predicted"/>
<evidence type="ECO:0000256" key="6">
    <source>
        <dbReference type="SAM" id="Phobius"/>
    </source>
</evidence>
<evidence type="ECO:0000313" key="8">
    <source>
        <dbReference type="Proteomes" id="UP000282957"/>
    </source>
</evidence>
<feature type="transmembrane region" description="Helical" evidence="6">
    <location>
        <begin position="54"/>
        <end position="80"/>
    </location>
</feature>
<evidence type="ECO:0000256" key="5">
    <source>
        <dbReference type="ARBA" id="ARBA00023136"/>
    </source>
</evidence>
<dbReference type="Pfam" id="PF03631">
    <property type="entry name" value="Virul_fac_BrkB"/>
    <property type="match status" value="1"/>
</dbReference>
<dbReference type="PIRSF" id="PIRSF035875">
    <property type="entry name" value="RNase_BN"/>
    <property type="match status" value="1"/>
</dbReference>
<feature type="transmembrane region" description="Helical" evidence="6">
    <location>
        <begin position="206"/>
        <end position="226"/>
    </location>
</feature>